<dbReference type="InterPro" id="IPR001466">
    <property type="entry name" value="Beta-lactam-related"/>
</dbReference>
<dbReference type="RefSeq" id="WP_358360858.1">
    <property type="nucleotide sequence ID" value="NZ_JBEZFP010000109.1"/>
</dbReference>
<keyword evidence="5" id="KW-1185">Reference proteome</keyword>
<feature type="region of interest" description="Disordered" evidence="1">
    <location>
        <begin position="159"/>
        <end position="181"/>
    </location>
</feature>
<feature type="chain" id="PRO_5045532602" evidence="2">
    <location>
        <begin position="32"/>
        <end position="403"/>
    </location>
</feature>
<evidence type="ECO:0000256" key="1">
    <source>
        <dbReference type="SAM" id="MobiDB-lite"/>
    </source>
</evidence>
<evidence type="ECO:0000259" key="3">
    <source>
        <dbReference type="Pfam" id="PF00144"/>
    </source>
</evidence>
<dbReference type="PROSITE" id="PS51318">
    <property type="entry name" value="TAT"/>
    <property type="match status" value="1"/>
</dbReference>
<dbReference type="InterPro" id="IPR012338">
    <property type="entry name" value="Beta-lactam/transpept-like"/>
</dbReference>
<evidence type="ECO:0000256" key="2">
    <source>
        <dbReference type="SAM" id="SignalP"/>
    </source>
</evidence>
<organism evidence="4 5">
    <name type="scientific">Streptodolium elevatio</name>
    <dbReference type="NCBI Taxonomy" id="3157996"/>
    <lineage>
        <taxon>Bacteria</taxon>
        <taxon>Bacillati</taxon>
        <taxon>Actinomycetota</taxon>
        <taxon>Actinomycetes</taxon>
        <taxon>Kitasatosporales</taxon>
        <taxon>Streptomycetaceae</taxon>
        <taxon>Streptodolium</taxon>
    </lineage>
</organism>
<dbReference type="PANTHER" id="PTHR46825:SF9">
    <property type="entry name" value="BETA-LACTAMASE-RELATED DOMAIN-CONTAINING PROTEIN"/>
    <property type="match status" value="1"/>
</dbReference>
<reference evidence="4 5" key="1">
    <citation type="submission" date="2024-06" db="EMBL/GenBank/DDBJ databases">
        <title>The Natural Products Discovery Center: Release of the First 8490 Sequenced Strains for Exploring Actinobacteria Biosynthetic Diversity.</title>
        <authorList>
            <person name="Kalkreuter E."/>
            <person name="Kautsar S.A."/>
            <person name="Yang D."/>
            <person name="Bader C.D."/>
            <person name="Teijaro C.N."/>
            <person name="Fluegel L."/>
            <person name="Davis C.M."/>
            <person name="Simpson J.R."/>
            <person name="Lauterbach L."/>
            <person name="Steele A.D."/>
            <person name="Gui C."/>
            <person name="Meng S."/>
            <person name="Li G."/>
            <person name="Viehrig K."/>
            <person name="Ye F."/>
            <person name="Su P."/>
            <person name="Kiefer A.F."/>
            <person name="Nichols A."/>
            <person name="Cepeda A.J."/>
            <person name="Yan W."/>
            <person name="Fan B."/>
            <person name="Jiang Y."/>
            <person name="Adhikari A."/>
            <person name="Zheng C.-J."/>
            <person name="Schuster L."/>
            <person name="Cowan T.M."/>
            <person name="Smanski M.J."/>
            <person name="Chevrette M.G."/>
            <person name="De Carvalho L.P.S."/>
            <person name="Shen B."/>
        </authorList>
    </citation>
    <scope>NUCLEOTIDE SEQUENCE [LARGE SCALE GENOMIC DNA]</scope>
    <source>
        <strain evidence="4 5">NPDC048946</strain>
    </source>
</reference>
<dbReference type="SUPFAM" id="SSF56601">
    <property type="entry name" value="beta-lactamase/transpeptidase-like"/>
    <property type="match status" value="1"/>
</dbReference>
<dbReference type="EMBL" id="JBEZFP010000109">
    <property type="protein sequence ID" value="MEU8138061.1"/>
    <property type="molecule type" value="Genomic_DNA"/>
</dbReference>
<protein>
    <submittedName>
        <fullName evidence="4">Serine hydrolase domain-containing protein</fullName>
        <ecNumber evidence="4">3.1.1.103</ecNumber>
    </submittedName>
</protein>
<dbReference type="GO" id="GO:0016787">
    <property type="term" value="F:hydrolase activity"/>
    <property type="evidence" value="ECO:0007669"/>
    <property type="project" value="UniProtKB-KW"/>
</dbReference>
<proteinExistence type="predicted"/>
<sequence length="403" mass="42791">MSTAPSRRSVLGFLGTAPVAAGLATAGLVTAAPGAAADPNARSTPPRDSVPRDLLPGGRLDRYVAERAAAGQFSGTVLVAHRGRPVLTRSHGLADESRGIPNGTDTSFDLASMTKSFTGVAVARLAQDGKLGFHEPLGTYLDGFPADVAKATVHQLLTHTSGVGRPSKTDQRPPGEDDWDSEDDIWQGMRAFLRTLPLRFPPGTQYGYSNDGYFVLGAIVAAVSGQSYYDYVRRNVFAPAGLTDTDFFTRPAVLADRRIAHGYVTQPSGERVDITTTPWLPYVGSPYHGAFSSAPDLLRFATALHGNRLLSGPFTRVVTSGRHALGPGDRPPVLPGETQFYGYGHSESVTAKRRVVGHSGSGPGRATNLDAFPDNDWLVVVLTNHDTGVKPIVALARELVPPS</sequence>
<dbReference type="PANTHER" id="PTHR46825">
    <property type="entry name" value="D-ALANYL-D-ALANINE-CARBOXYPEPTIDASE/ENDOPEPTIDASE AMPH"/>
    <property type="match status" value="1"/>
</dbReference>
<dbReference type="InterPro" id="IPR050491">
    <property type="entry name" value="AmpC-like"/>
</dbReference>
<dbReference type="Pfam" id="PF00144">
    <property type="entry name" value="Beta-lactamase"/>
    <property type="match status" value="1"/>
</dbReference>
<dbReference type="InterPro" id="IPR006311">
    <property type="entry name" value="TAT_signal"/>
</dbReference>
<evidence type="ECO:0000313" key="4">
    <source>
        <dbReference type="EMBL" id="MEU8138061.1"/>
    </source>
</evidence>
<accession>A0ABV3DQN1</accession>
<feature type="domain" description="Beta-lactamase-related" evidence="3">
    <location>
        <begin position="60"/>
        <end position="389"/>
    </location>
</feature>
<dbReference type="Proteomes" id="UP001551482">
    <property type="component" value="Unassembled WGS sequence"/>
</dbReference>
<comment type="caution">
    <text evidence="4">The sequence shown here is derived from an EMBL/GenBank/DDBJ whole genome shotgun (WGS) entry which is preliminary data.</text>
</comment>
<keyword evidence="4" id="KW-0378">Hydrolase</keyword>
<evidence type="ECO:0000313" key="5">
    <source>
        <dbReference type="Proteomes" id="UP001551482"/>
    </source>
</evidence>
<feature type="region of interest" description="Disordered" evidence="1">
    <location>
        <begin position="35"/>
        <end position="56"/>
    </location>
</feature>
<dbReference type="EC" id="3.1.1.103" evidence="4"/>
<keyword evidence="2" id="KW-0732">Signal</keyword>
<name>A0ABV3DQN1_9ACTN</name>
<feature type="signal peptide" evidence="2">
    <location>
        <begin position="1"/>
        <end position="31"/>
    </location>
</feature>
<gene>
    <name evidence="4" type="ORF">AB0C36_31700</name>
</gene>
<dbReference type="Gene3D" id="3.40.710.10">
    <property type="entry name" value="DD-peptidase/beta-lactamase superfamily"/>
    <property type="match status" value="1"/>
</dbReference>